<accession>A0A2H1GGZ4</accession>
<evidence type="ECO:0000313" key="2">
    <source>
        <dbReference type="EMBL" id="SMR52852.1"/>
    </source>
</evidence>
<dbReference type="Gene3D" id="3.40.50.150">
    <property type="entry name" value="Vaccinia Virus protein VP39"/>
    <property type="match status" value="1"/>
</dbReference>
<dbReference type="PANTHER" id="PTHR42912">
    <property type="entry name" value="METHYLTRANSFERASE"/>
    <property type="match status" value="1"/>
</dbReference>
<evidence type="ECO:0000313" key="3">
    <source>
        <dbReference type="Proteomes" id="UP000245764"/>
    </source>
</evidence>
<protein>
    <recommendedName>
        <fullName evidence="1">Methyltransferase domain-containing protein</fullName>
    </recommendedName>
</protein>
<dbReference type="EMBL" id="LT854257">
    <property type="protein sequence ID" value="SMR52852.1"/>
    <property type="molecule type" value="Genomic_DNA"/>
</dbReference>
<sequence length="154" mass="16509">MTTQAQAPFSTGDFFDEIGKRYEIAYDGSGGQQRSLQWLLSNLPAGSTILDVGSGTGRPAAKVLSDAGHAVTSVDISPVMVELARKQVPDATFVVRDARAWEPEGGDGSVDCVVTFFGMITGVSQDDIRAFILRVHRWLRPGGSLCVSVNSYAR</sequence>
<dbReference type="Proteomes" id="UP000245764">
    <property type="component" value="Chromosome 5"/>
</dbReference>
<dbReference type="AlphaFoldDB" id="A0A2H1GGZ4"/>
<dbReference type="Pfam" id="PF13649">
    <property type="entry name" value="Methyltransf_25"/>
    <property type="match status" value="1"/>
</dbReference>
<dbReference type="PANTHER" id="PTHR42912:SF80">
    <property type="entry name" value="METHYLTRANSFERASE DOMAIN-CONTAINING PROTEIN"/>
    <property type="match status" value="1"/>
</dbReference>
<dbReference type="InterPro" id="IPR041698">
    <property type="entry name" value="Methyltransf_25"/>
</dbReference>
<dbReference type="SUPFAM" id="SSF53335">
    <property type="entry name" value="S-adenosyl-L-methionine-dependent methyltransferases"/>
    <property type="match status" value="1"/>
</dbReference>
<feature type="domain" description="Methyltransferase" evidence="1">
    <location>
        <begin position="49"/>
        <end position="143"/>
    </location>
</feature>
<reference evidence="3" key="1">
    <citation type="submission" date="2017-05" db="EMBL/GenBank/DDBJ databases">
        <authorList>
            <person name="Song R."/>
            <person name="Chenine A.L."/>
            <person name="Ruprecht R.M."/>
        </authorList>
    </citation>
    <scope>NUCLEOTIDE SEQUENCE [LARGE SCALE GENOMIC DNA]</scope>
</reference>
<gene>
    <name evidence="2" type="ORF">ZT1E4_G6127</name>
</gene>
<proteinExistence type="predicted"/>
<dbReference type="InterPro" id="IPR029063">
    <property type="entry name" value="SAM-dependent_MTases_sf"/>
</dbReference>
<dbReference type="GO" id="GO:0008168">
    <property type="term" value="F:methyltransferase activity"/>
    <property type="evidence" value="ECO:0007669"/>
    <property type="project" value="TreeGrafter"/>
</dbReference>
<evidence type="ECO:0000259" key="1">
    <source>
        <dbReference type="Pfam" id="PF13649"/>
    </source>
</evidence>
<name>A0A2H1GGZ4_ZYMTR</name>
<organism evidence="2 3">
    <name type="scientific">Zymoseptoria tritici ST99CH_1E4</name>
    <dbReference type="NCBI Taxonomy" id="1276532"/>
    <lineage>
        <taxon>Eukaryota</taxon>
        <taxon>Fungi</taxon>
        <taxon>Dikarya</taxon>
        <taxon>Ascomycota</taxon>
        <taxon>Pezizomycotina</taxon>
        <taxon>Dothideomycetes</taxon>
        <taxon>Dothideomycetidae</taxon>
        <taxon>Mycosphaerellales</taxon>
        <taxon>Mycosphaerellaceae</taxon>
        <taxon>Zymoseptoria</taxon>
    </lineage>
</organism>
<dbReference type="InterPro" id="IPR050508">
    <property type="entry name" value="Methyltransf_Superfamily"/>
</dbReference>
<dbReference type="CDD" id="cd02440">
    <property type="entry name" value="AdoMet_MTases"/>
    <property type="match status" value="1"/>
</dbReference>